<dbReference type="AlphaFoldDB" id="A0AAE0A490"/>
<keyword evidence="4" id="KW-1133">Transmembrane helix</keyword>
<keyword evidence="8" id="KW-1185">Reference proteome</keyword>
<keyword evidence="3" id="KW-0812">Transmembrane</keyword>
<evidence type="ECO:0000313" key="7">
    <source>
        <dbReference type="EMBL" id="KAK3200358.1"/>
    </source>
</evidence>
<evidence type="ECO:0000256" key="3">
    <source>
        <dbReference type="ARBA" id="ARBA00022692"/>
    </source>
</evidence>
<evidence type="ECO:0000256" key="6">
    <source>
        <dbReference type="SAM" id="MobiDB-lite"/>
    </source>
</evidence>
<comment type="subcellular location">
    <subcellularLocation>
        <location evidence="1">Membrane</location>
        <topology evidence="1">Multi-pass membrane protein</topology>
    </subcellularLocation>
</comment>
<gene>
    <name evidence="7" type="ORF">Dsin_023773</name>
</gene>
<name>A0AAE0A490_9ROSI</name>
<dbReference type="PANTHER" id="PTHR31621:SF5">
    <property type="entry name" value="PROTEIN DMP10"/>
    <property type="match status" value="1"/>
</dbReference>
<dbReference type="InterPro" id="IPR007770">
    <property type="entry name" value="DMP"/>
</dbReference>
<dbReference type="GO" id="GO:0005737">
    <property type="term" value="C:cytoplasm"/>
    <property type="evidence" value="ECO:0007669"/>
    <property type="project" value="UniProtKB-ARBA"/>
</dbReference>
<dbReference type="EMBL" id="JANJYJ010000007">
    <property type="protein sequence ID" value="KAK3200358.1"/>
    <property type="molecule type" value="Genomic_DNA"/>
</dbReference>
<comment type="similarity">
    <text evidence="2">Belongs to the plant DMP1 protein family.</text>
</comment>
<evidence type="ECO:0000313" key="8">
    <source>
        <dbReference type="Proteomes" id="UP001281410"/>
    </source>
</evidence>
<proteinExistence type="inferred from homology"/>
<dbReference type="GO" id="GO:0010256">
    <property type="term" value="P:endomembrane system organization"/>
    <property type="evidence" value="ECO:0007669"/>
    <property type="project" value="TreeGrafter"/>
</dbReference>
<dbReference type="GO" id="GO:0016020">
    <property type="term" value="C:membrane"/>
    <property type="evidence" value="ECO:0007669"/>
    <property type="project" value="UniProtKB-SubCell"/>
</dbReference>
<feature type="compositionally biased region" description="Basic and acidic residues" evidence="6">
    <location>
        <begin position="43"/>
        <end position="62"/>
    </location>
</feature>
<evidence type="ECO:0000256" key="2">
    <source>
        <dbReference type="ARBA" id="ARBA00008707"/>
    </source>
</evidence>
<sequence length="94" mass="10973">MMFIRNYLSFIGATNEKLYYCIATPKGLYIFNGDDDVNSNDKVPNEKEEGNQPQRMEEGVTNHGVDEKEILAKKYRIRNIDYVHAFCSWVVFMV</sequence>
<dbReference type="Pfam" id="PF05078">
    <property type="entry name" value="DUF679"/>
    <property type="match status" value="1"/>
</dbReference>
<evidence type="ECO:0000256" key="1">
    <source>
        <dbReference type="ARBA" id="ARBA00004141"/>
    </source>
</evidence>
<reference evidence="7" key="1">
    <citation type="journal article" date="2023" name="Plant J.">
        <title>Genome sequences and population genomics provide insights into the demographic history, inbreeding, and mutation load of two 'living fossil' tree species of Dipteronia.</title>
        <authorList>
            <person name="Feng Y."/>
            <person name="Comes H.P."/>
            <person name="Chen J."/>
            <person name="Zhu S."/>
            <person name="Lu R."/>
            <person name="Zhang X."/>
            <person name="Li P."/>
            <person name="Qiu J."/>
            <person name="Olsen K.M."/>
            <person name="Qiu Y."/>
        </authorList>
    </citation>
    <scope>NUCLEOTIDE SEQUENCE</scope>
    <source>
        <strain evidence="7">NBL</strain>
    </source>
</reference>
<dbReference type="Proteomes" id="UP001281410">
    <property type="component" value="Unassembled WGS sequence"/>
</dbReference>
<accession>A0AAE0A490</accession>
<feature type="region of interest" description="Disordered" evidence="6">
    <location>
        <begin position="39"/>
        <end position="62"/>
    </location>
</feature>
<protein>
    <submittedName>
        <fullName evidence="7">Uncharacterized protein</fullName>
    </submittedName>
</protein>
<evidence type="ECO:0000256" key="4">
    <source>
        <dbReference type="ARBA" id="ARBA00022989"/>
    </source>
</evidence>
<evidence type="ECO:0000256" key="5">
    <source>
        <dbReference type="ARBA" id="ARBA00023136"/>
    </source>
</evidence>
<comment type="caution">
    <text evidence="7">The sequence shown here is derived from an EMBL/GenBank/DDBJ whole genome shotgun (WGS) entry which is preliminary data.</text>
</comment>
<keyword evidence="5" id="KW-0472">Membrane</keyword>
<organism evidence="7 8">
    <name type="scientific">Dipteronia sinensis</name>
    <dbReference type="NCBI Taxonomy" id="43782"/>
    <lineage>
        <taxon>Eukaryota</taxon>
        <taxon>Viridiplantae</taxon>
        <taxon>Streptophyta</taxon>
        <taxon>Embryophyta</taxon>
        <taxon>Tracheophyta</taxon>
        <taxon>Spermatophyta</taxon>
        <taxon>Magnoliopsida</taxon>
        <taxon>eudicotyledons</taxon>
        <taxon>Gunneridae</taxon>
        <taxon>Pentapetalae</taxon>
        <taxon>rosids</taxon>
        <taxon>malvids</taxon>
        <taxon>Sapindales</taxon>
        <taxon>Sapindaceae</taxon>
        <taxon>Hippocastanoideae</taxon>
        <taxon>Acereae</taxon>
        <taxon>Dipteronia</taxon>
    </lineage>
</organism>
<dbReference type="PANTHER" id="PTHR31621">
    <property type="entry name" value="PROTEIN DMP3"/>
    <property type="match status" value="1"/>
</dbReference>